<dbReference type="Pfam" id="PF05193">
    <property type="entry name" value="Peptidase_M16_C"/>
    <property type="match status" value="1"/>
</dbReference>
<sequence length="429" mass="47350">MVTHKQLADGVELNVLPSHQFKTTRVVINFIAPLAAETITQRSLLANLLETNSQDYPTQADLAAKLSAMYGADFGVTVGKQGNAHIFSMVLTVVNDRFLPGETHVLKDGLAFLKQILWRPNAAAGAFDATTFKREKANLAAYLQSVYDSKQAYASLQLQALYFQSSSAQRVPSFGNVKDLADITAVSLFNYYQQLLAHDQVMITVLGDVVPEQVVQEISQFPFAARQSAAYPIFYQQPKLTSVLEKNDYQVTNQAKLNLAYHAPIYFYQTDYYAMLLANAIFGASPLSLLFTNVRERASSAYYANSIYDGFRGLITVQTGIDASNYQRVKQIIAAQLAALKKGEFSTDLLTQTKAMLRNQYVSRLDSAGYLTHRALIQKLVPAAVVTNSAFATALEAVTKAEVVAAAQKINLQAVYFLSQQRGEQVCKK</sequence>
<dbReference type="PANTHER" id="PTHR11851:SF186">
    <property type="entry name" value="INACTIVE METALLOPROTEASE YMFF-RELATED"/>
    <property type="match status" value="1"/>
</dbReference>
<dbReference type="NCBIfam" id="NF047422">
    <property type="entry name" value="YfmF_fam"/>
    <property type="match status" value="1"/>
</dbReference>
<name>A0A1K2I5Q8_9LACO</name>
<accession>A0A1K2I5Q8</accession>
<dbReference type="GO" id="GO:0006508">
    <property type="term" value="P:proteolysis"/>
    <property type="evidence" value="ECO:0007669"/>
    <property type="project" value="UniProtKB-KW"/>
</dbReference>
<dbReference type="InterPro" id="IPR007863">
    <property type="entry name" value="Peptidase_M16_C"/>
</dbReference>
<dbReference type="EMBL" id="LT634362">
    <property type="protein sequence ID" value="SFZ87562.1"/>
    <property type="molecule type" value="Genomic_DNA"/>
</dbReference>
<proteinExistence type="predicted"/>
<evidence type="ECO:0000259" key="1">
    <source>
        <dbReference type="Pfam" id="PF05193"/>
    </source>
</evidence>
<gene>
    <name evidence="2" type="ORF">LREN565_0675</name>
</gene>
<keyword evidence="2" id="KW-0378">Hydrolase</keyword>
<dbReference type="GO" id="GO:0046872">
    <property type="term" value="F:metal ion binding"/>
    <property type="evidence" value="ECO:0007669"/>
    <property type="project" value="InterPro"/>
</dbReference>
<dbReference type="Gene3D" id="3.30.830.10">
    <property type="entry name" value="Metalloenzyme, LuxS/M16 peptidase-like"/>
    <property type="match status" value="2"/>
</dbReference>
<dbReference type="PANTHER" id="PTHR11851">
    <property type="entry name" value="METALLOPROTEASE"/>
    <property type="match status" value="1"/>
</dbReference>
<feature type="domain" description="Peptidase M16 C-terminal" evidence="1">
    <location>
        <begin position="182"/>
        <end position="357"/>
    </location>
</feature>
<dbReference type="AlphaFoldDB" id="A0A1K2I5Q8"/>
<dbReference type="InterPro" id="IPR050361">
    <property type="entry name" value="MPP/UQCRC_Complex"/>
</dbReference>
<organism evidence="2">
    <name type="scientific">Loigolactobacillus rennini</name>
    <dbReference type="NCBI Taxonomy" id="238013"/>
    <lineage>
        <taxon>Bacteria</taxon>
        <taxon>Bacillati</taxon>
        <taxon>Bacillota</taxon>
        <taxon>Bacilli</taxon>
        <taxon>Lactobacillales</taxon>
        <taxon>Lactobacillaceae</taxon>
        <taxon>Loigolactobacillus</taxon>
    </lineage>
</organism>
<protein>
    <submittedName>
        <fullName evidence="2">FIG001621: Zinc protease</fullName>
    </submittedName>
</protein>
<dbReference type="SUPFAM" id="SSF63411">
    <property type="entry name" value="LuxS/MPP-like metallohydrolase"/>
    <property type="match status" value="2"/>
</dbReference>
<evidence type="ECO:0000313" key="2">
    <source>
        <dbReference type="EMBL" id="SFZ87562.1"/>
    </source>
</evidence>
<dbReference type="GO" id="GO:0008233">
    <property type="term" value="F:peptidase activity"/>
    <property type="evidence" value="ECO:0007669"/>
    <property type="project" value="UniProtKB-KW"/>
</dbReference>
<dbReference type="InterPro" id="IPR011249">
    <property type="entry name" value="Metalloenz_LuxS/M16"/>
</dbReference>
<keyword evidence="2" id="KW-0645">Protease</keyword>
<reference evidence="2" key="1">
    <citation type="submission" date="2016-11" db="EMBL/GenBank/DDBJ databases">
        <authorList>
            <person name="Jaros S."/>
            <person name="Januszkiewicz K."/>
            <person name="Wedrychowicz H."/>
        </authorList>
    </citation>
    <scope>NUCLEOTIDE SEQUENCE</scope>
    <source>
        <strain evidence="2">ACA-DC 565</strain>
    </source>
</reference>